<reference evidence="2 3" key="1">
    <citation type="journal article" date="2021" name="Environ. Microbiol.">
        <title>Gene family expansions and transcriptome signatures uncover fungal adaptations to wood decay.</title>
        <authorList>
            <person name="Hage H."/>
            <person name="Miyauchi S."/>
            <person name="Viragh M."/>
            <person name="Drula E."/>
            <person name="Min B."/>
            <person name="Chaduli D."/>
            <person name="Navarro D."/>
            <person name="Favel A."/>
            <person name="Norest M."/>
            <person name="Lesage-Meessen L."/>
            <person name="Balint B."/>
            <person name="Merenyi Z."/>
            <person name="de Eugenio L."/>
            <person name="Morin E."/>
            <person name="Martinez A.T."/>
            <person name="Baldrian P."/>
            <person name="Stursova M."/>
            <person name="Martinez M.J."/>
            <person name="Novotny C."/>
            <person name="Magnuson J.K."/>
            <person name="Spatafora J.W."/>
            <person name="Maurice S."/>
            <person name="Pangilinan J."/>
            <person name="Andreopoulos W."/>
            <person name="LaButti K."/>
            <person name="Hundley H."/>
            <person name="Na H."/>
            <person name="Kuo A."/>
            <person name="Barry K."/>
            <person name="Lipzen A."/>
            <person name="Henrissat B."/>
            <person name="Riley R."/>
            <person name="Ahrendt S."/>
            <person name="Nagy L.G."/>
            <person name="Grigoriev I.V."/>
            <person name="Martin F."/>
            <person name="Rosso M.N."/>
        </authorList>
    </citation>
    <scope>NUCLEOTIDE SEQUENCE [LARGE SCALE GENOMIC DNA]</scope>
    <source>
        <strain evidence="2 3">CIRM-BRFM 1785</strain>
    </source>
</reference>
<protein>
    <recommendedName>
        <fullName evidence="4">F-box domain-containing protein</fullName>
    </recommendedName>
</protein>
<name>A0ABQ8K4L1_9APHY</name>
<comment type="caution">
    <text evidence="2">The sequence shown here is derived from an EMBL/GenBank/DDBJ whole genome shotgun (WGS) entry which is preliminary data.</text>
</comment>
<dbReference type="RefSeq" id="XP_047774914.1">
    <property type="nucleotide sequence ID" value="XM_047917540.1"/>
</dbReference>
<organism evidence="2 3">
    <name type="scientific">Rhodofomes roseus</name>
    <dbReference type="NCBI Taxonomy" id="34475"/>
    <lineage>
        <taxon>Eukaryota</taxon>
        <taxon>Fungi</taxon>
        <taxon>Dikarya</taxon>
        <taxon>Basidiomycota</taxon>
        <taxon>Agaricomycotina</taxon>
        <taxon>Agaricomycetes</taxon>
        <taxon>Polyporales</taxon>
        <taxon>Rhodofomes</taxon>
    </lineage>
</organism>
<keyword evidence="3" id="KW-1185">Reference proteome</keyword>
<accession>A0ABQ8K4L1</accession>
<evidence type="ECO:0008006" key="4">
    <source>
        <dbReference type="Google" id="ProtNLM"/>
    </source>
</evidence>
<evidence type="ECO:0000313" key="2">
    <source>
        <dbReference type="EMBL" id="KAH9831817.1"/>
    </source>
</evidence>
<dbReference type="Proteomes" id="UP000814176">
    <property type="component" value="Unassembled WGS sequence"/>
</dbReference>
<dbReference type="EMBL" id="JADCUA010000024">
    <property type="protein sequence ID" value="KAH9831817.1"/>
    <property type="molecule type" value="Genomic_DNA"/>
</dbReference>
<sequence length="337" mass="39257">MNESVHKTKRTEDQIADQGIIPDKLTGEESGEEEPGEEETDSGSESEQHEIKIPFRQPIYSSDTRPRFPQELIERFCELLWDEPVQLAVSCMRICPAWYHAARRILQGDTIFWRTRYDLQDYAHTLISHHNAPYRKRFQQLWIYDHASKPFAHVWPMFIPGSMLPELWSVHLVSLDWSTKIPHDSFFIHLSSYTSVLHLQIYRCRFRSLPDLRRVINALPSLTWLYFRNVTLQHPLRPGSVPDHIALRARSHKLEHIDLRGSDPRPEYSDVSLDYQGTTALDYQSLLLPICLEPYDHTRGDHSCAYGEHIYTLMGKLYPYGRPRSIRSAASAAACYP</sequence>
<feature type="compositionally biased region" description="Acidic residues" evidence="1">
    <location>
        <begin position="29"/>
        <end position="44"/>
    </location>
</feature>
<dbReference type="GeneID" id="71998272"/>
<evidence type="ECO:0000313" key="3">
    <source>
        <dbReference type="Proteomes" id="UP000814176"/>
    </source>
</evidence>
<proteinExistence type="predicted"/>
<feature type="compositionally biased region" description="Basic and acidic residues" evidence="1">
    <location>
        <begin position="1"/>
        <end position="13"/>
    </location>
</feature>
<evidence type="ECO:0000256" key="1">
    <source>
        <dbReference type="SAM" id="MobiDB-lite"/>
    </source>
</evidence>
<feature type="region of interest" description="Disordered" evidence="1">
    <location>
        <begin position="1"/>
        <end position="62"/>
    </location>
</feature>
<gene>
    <name evidence="2" type="ORF">C8Q71DRAFT_286199</name>
</gene>